<keyword evidence="3" id="KW-1185">Reference proteome</keyword>
<dbReference type="PANTHER" id="PTHR19446">
    <property type="entry name" value="REVERSE TRANSCRIPTASES"/>
    <property type="match status" value="1"/>
</dbReference>
<evidence type="ECO:0000256" key="1">
    <source>
        <dbReference type="SAM" id="MobiDB-lite"/>
    </source>
</evidence>
<comment type="caution">
    <text evidence="2">The sequence shown here is derived from an EMBL/GenBank/DDBJ whole genome shotgun (WGS) entry which is preliminary data.</text>
</comment>
<proteinExistence type="predicted"/>
<evidence type="ECO:0000313" key="2">
    <source>
        <dbReference type="EMBL" id="KAF2887640.1"/>
    </source>
</evidence>
<dbReference type="AlphaFoldDB" id="A0A8K0G0T1"/>
<dbReference type="Proteomes" id="UP000801492">
    <property type="component" value="Unassembled WGS sequence"/>
</dbReference>
<dbReference type="EMBL" id="VTPC01082473">
    <property type="protein sequence ID" value="KAF2887640.1"/>
    <property type="molecule type" value="Genomic_DNA"/>
</dbReference>
<protein>
    <recommendedName>
        <fullName evidence="4">Reverse transcriptase domain-containing protein</fullName>
    </recommendedName>
</protein>
<dbReference type="OrthoDB" id="6782701at2759"/>
<feature type="region of interest" description="Disordered" evidence="1">
    <location>
        <begin position="97"/>
        <end position="116"/>
    </location>
</feature>
<accession>A0A8K0G0T1</accession>
<sequence>MKRQEFFHLWRELSNFEELYQLVLVRCGIDNPSDLTTRTLRNNVSKTSSQISERWDKSGRRMNTFLQKFEDWLKGEDFLLFKGQLFHLNLKMPYTSRGSAGRPMKPFQDSSMKTKRRRVRDLVRDHSASKLTFAAGVALRAAGERSAANLVSEIATSHSDVVRELKNLREQQSKQRCMTPTEALALYVDTKSTSLSYKLNRKKALSMGHLLYPSYYALMKAKRACIPPENTILVTETEKRLRSEIENKSQEEQTQDHIYTIRTLIEKRSEKNKELYIACLDLKAAFDKVPRKYVWKALEELGVTPKLKRNIKRINTNSTGIVN</sequence>
<gene>
    <name evidence="2" type="ORF">ILUMI_18533</name>
</gene>
<evidence type="ECO:0000313" key="3">
    <source>
        <dbReference type="Proteomes" id="UP000801492"/>
    </source>
</evidence>
<evidence type="ECO:0008006" key="4">
    <source>
        <dbReference type="Google" id="ProtNLM"/>
    </source>
</evidence>
<organism evidence="2 3">
    <name type="scientific">Ignelater luminosus</name>
    <name type="common">Cucubano</name>
    <name type="synonym">Pyrophorus luminosus</name>
    <dbReference type="NCBI Taxonomy" id="2038154"/>
    <lineage>
        <taxon>Eukaryota</taxon>
        <taxon>Metazoa</taxon>
        <taxon>Ecdysozoa</taxon>
        <taxon>Arthropoda</taxon>
        <taxon>Hexapoda</taxon>
        <taxon>Insecta</taxon>
        <taxon>Pterygota</taxon>
        <taxon>Neoptera</taxon>
        <taxon>Endopterygota</taxon>
        <taxon>Coleoptera</taxon>
        <taxon>Polyphaga</taxon>
        <taxon>Elateriformia</taxon>
        <taxon>Elateroidea</taxon>
        <taxon>Elateridae</taxon>
        <taxon>Agrypninae</taxon>
        <taxon>Pyrophorini</taxon>
        <taxon>Ignelater</taxon>
    </lineage>
</organism>
<name>A0A8K0G0T1_IGNLU</name>
<reference evidence="2" key="1">
    <citation type="submission" date="2019-08" db="EMBL/GenBank/DDBJ databases">
        <title>The genome of the North American firefly Photinus pyralis.</title>
        <authorList>
            <consortium name="Photinus pyralis genome working group"/>
            <person name="Fallon T.R."/>
            <person name="Sander Lower S.E."/>
            <person name="Weng J.-K."/>
        </authorList>
    </citation>
    <scope>NUCLEOTIDE SEQUENCE</scope>
    <source>
        <strain evidence="2">TRF0915ILg1</strain>
        <tissue evidence="2">Whole body</tissue>
    </source>
</reference>